<evidence type="ECO:0000256" key="3">
    <source>
        <dbReference type="ARBA" id="ARBA00022989"/>
    </source>
</evidence>
<feature type="transmembrane region" description="Helical" evidence="5">
    <location>
        <begin position="168"/>
        <end position="188"/>
    </location>
</feature>
<proteinExistence type="predicted"/>
<dbReference type="EMBL" id="WIXE01001835">
    <property type="protein sequence ID" value="KAK5985359.1"/>
    <property type="molecule type" value="Genomic_DNA"/>
</dbReference>
<keyword evidence="8" id="KW-1185">Reference proteome</keyword>
<dbReference type="InterPro" id="IPR011547">
    <property type="entry name" value="SLC26A/SulP_dom"/>
</dbReference>
<dbReference type="Pfam" id="PF00916">
    <property type="entry name" value="Sulfate_transp"/>
    <property type="match status" value="1"/>
</dbReference>
<protein>
    <submittedName>
        <fullName evidence="7">Sulfate transporter and sulfate transporter antisigma-factor antagonist</fullName>
    </submittedName>
</protein>
<feature type="transmembrane region" description="Helical" evidence="5">
    <location>
        <begin position="466"/>
        <end position="491"/>
    </location>
</feature>
<dbReference type="GO" id="GO:0008271">
    <property type="term" value="F:secondary active sulfate transmembrane transporter activity"/>
    <property type="evidence" value="ECO:0007669"/>
    <property type="project" value="InterPro"/>
</dbReference>
<keyword evidence="4 5" id="KW-0472">Membrane</keyword>
<keyword evidence="2 5" id="KW-0812">Transmembrane</keyword>
<evidence type="ECO:0000313" key="8">
    <source>
        <dbReference type="Proteomes" id="UP001331761"/>
    </source>
</evidence>
<evidence type="ECO:0000256" key="4">
    <source>
        <dbReference type="ARBA" id="ARBA00023136"/>
    </source>
</evidence>
<organism evidence="7 8">
    <name type="scientific">Trichostrongylus colubriformis</name>
    <name type="common">Black scour worm</name>
    <dbReference type="NCBI Taxonomy" id="6319"/>
    <lineage>
        <taxon>Eukaryota</taxon>
        <taxon>Metazoa</taxon>
        <taxon>Ecdysozoa</taxon>
        <taxon>Nematoda</taxon>
        <taxon>Chromadorea</taxon>
        <taxon>Rhabditida</taxon>
        <taxon>Rhabditina</taxon>
        <taxon>Rhabditomorpha</taxon>
        <taxon>Strongyloidea</taxon>
        <taxon>Trichostrongylidae</taxon>
        <taxon>Trichostrongylus</taxon>
    </lineage>
</organism>
<dbReference type="InterPro" id="IPR018045">
    <property type="entry name" value="S04_transporter_CS"/>
</dbReference>
<keyword evidence="3 5" id="KW-1133">Transmembrane helix</keyword>
<reference evidence="7 8" key="1">
    <citation type="submission" date="2019-10" db="EMBL/GenBank/DDBJ databases">
        <title>Assembly and Annotation for the nematode Trichostrongylus colubriformis.</title>
        <authorList>
            <person name="Martin J."/>
        </authorList>
    </citation>
    <scope>NUCLEOTIDE SEQUENCE [LARGE SCALE GENOMIC DNA]</scope>
    <source>
        <strain evidence="7">G859</strain>
        <tissue evidence="7">Whole worm</tissue>
    </source>
</reference>
<feature type="transmembrane region" description="Helical" evidence="5">
    <location>
        <begin position="429"/>
        <end position="446"/>
    </location>
</feature>
<gene>
    <name evidence="7" type="ORF">GCK32_011503</name>
</gene>
<comment type="subcellular location">
    <subcellularLocation>
        <location evidence="1">Membrane</location>
        <topology evidence="1">Multi-pass membrane protein</topology>
    </subcellularLocation>
</comment>
<dbReference type="PROSITE" id="PS01130">
    <property type="entry name" value="SLC26A"/>
    <property type="match status" value="1"/>
</dbReference>
<sequence length="522" mass="57484">MERPPMNQEEFDRQFEYELPHYGKTPCMKLASATKKFWRPFTSPRNFGQTIISFIPILQWLPRYSFKTDLVHDAVGGLTVGIMHVPQGIAYALLAGVDPVVGLYTSFFPVLSYMLFGTSRHCSTGTFAVVALMAGKAVHRLTETSQDSLSDTLANVTGSTTSPTPVQVASALTLLIGLIQVLVAVLGLDFVTTYFSDELVAGFTTGASLHVFITQLKDVFGMPGLPRRDGIGNALFKIYDLCVGLPRTNLVTLGLSALTILLLLLGKYVFNPFLKKRLRCPVPFPMELLVVVLGTLISQFAHLQTNFGVKTVGKIPEGLPAPLFPHVELFPSLIVDAISISVVVMAIHVSLAKILAKKYQYEIDINQEFYAMGFSSIFSGFFPIFPNSCSLSRTMVSAGAGTRTQLNSIFSSLFIFIVVQFSGSWLQPLPMCVLASIIVAALLAMFQKFGQLARLWKLSKIDFSIWVVAFAATVAIDVVQGLAIAIVFALFTTVIREQWGLYFDGLEIGWYHFGRKFSRNYG</sequence>
<accession>A0AAN8FYK2</accession>
<dbReference type="PANTHER" id="PTHR11814">
    <property type="entry name" value="SULFATE TRANSPORTER"/>
    <property type="match status" value="1"/>
</dbReference>
<dbReference type="InterPro" id="IPR001902">
    <property type="entry name" value="SLC26A/SulP_fam"/>
</dbReference>
<feature type="transmembrane region" description="Helical" evidence="5">
    <location>
        <begin position="282"/>
        <end position="301"/>
    </location>
</feature>
<feature type="domain" description="SLC26A/SulP transporter" evidence="6">
    <location>
        <begin position="70"/>
        <end position="469"/>
    </location>
</feature>
<feature type="transmembrane region" description="Helical" evidence="5">
    <location>
        <begin position="250"/>
        <end position="270"/>
    </location>
</feature>
<evidence type="ECO:0000313" key="7">
    <source>
        <dbReference type="EMBL" id="KAK5985359.1"/>
    </source>
</evidence>
<dbReference type="AlphaFoldDB" id="A0AAN8FYK2"/>
<name>A0AAN8FYK2_TRICO</name>
<evidence type="ECO:0000256" key="5">
    <source>
        <dbReference type="SAM" id="Phobius"/>
    </source>
</evidence>
<comment type="caution">
    <text evidence="7">The sequence shown here is derived from an EMBL/GenBank/DDBJ whole genome shotgun (WGS) entry which is preliminary data.</text>
</comment>
<evidence type="ECO:0000256" key="2">
    <source>
        <dbReference type="ARBA" id="ARBA00022692"/>
    </source>
</evidence>
<evidence type="ECO:0000256" key="1">
    <source>
        <dbReference type="ARBA" id="ARBA00004141"/>
    </source>
</evidence>
<evidence type="ECO:0000259" key="6">
    <source>
        <dbReference type="Pfam" id="PF00916"/>
    </source>
</evidence>
<dbReference type="Proteomes" id="UP001331761">
    <property type="component" value="Unassembled WGS sequence"/>
</dbReference>
<feature type="transmembrane region" description="Helical" evidence="5">
    <location>
        <begin position="368"/>
        <end position="385"/>
    </location>
</feature>
<dbReference type="GO" id="GO:0016020">
    <property type="term" value="C:membrane"/>
    <property type="evidence" value="ECO:0007669"/>
    <property type="project" value="UniProtKB-SubCell"/>
</dbReference>
<feature type="transmembrane region" description="Helical" evidence="5">
    <location>
        <begin position="333"/>
        <end position="356"/>
    </location>
</feature>